<organism evidence="1 2">
    <name type="scientific">Ancylostoma ceylanicum</name>
    <dbReference type="NCBI Taxonomy" id="53326"/>
    <lineage>
        <taxon>Eukaryota</taxon>
        <taxon>Metazoa</taxon>
        <taxon>Ecdysozoa</taxon>
        <taxon>Nematoda</taxon>
        <taxon>Chromadorea</taxon>
        <taxon>Rhabditida</taxon>
        <taxon>Rhabditina</taxon>
        <taxon>Rhabditomorpha</taxon>
        <taxon>Strongyloidea</taxon>
        <taxon>Ancylostomatidae</taxon>
        <taxon>Ancylostomatinae</taxon>
        <taxon>Ancylostoma</taxon>
    </lineage>
</organism>
<dbReference type="Proteomes" id="UP000024635">
    <property type="component" value="Unassembled WGS sequence"/>
</dbReference>
<proteinExistence type="predicted"/>
<name>A0A016RZ12_9BILA</name>
<comment type="caution">
    <text evidence="1">The sequence shown here is derived from an EMBL/GenBank/DDBJ whole genome shotgun (WGS) entry which is preliminary data.</text>
</comment>
<accession>A0A016RZ12</accession>
<protein>
    <submittedName>
        <fullName evidence="1">Uncharacterized protein</fullName>
    </submittedName>
</protein>
<keyword evidence="2" id="KW-1185">Reference proteome</keyword>
<gene>
    <name evidence="1" type="primary">Acey_s0339.g2952</name>
    <name evidence="1" type="ORF">Y032_0339g2952</name>
</gene>
<evidence type="ECO:0000313" key="2">
    <source>
        <dbReference type="Proteomes" id="UP000024635"/>
    </source>
</evidence>
<dbReference type="AlphaFoldDB" id="A0A016RZ12"/>
<reference evidence="2" key="1">
    <citation type="journal article" date="2015" name="Nat. Genet.">
        <title>The genome and transcriptome of the zoonotic hookworm Ancylostoma ceylanicum identify infection-specific gene families.</title>
        <authorList>
            <person name="Schwarz E.M."/>
            <person name="Hu Y."/>
            <person name="Antoshechkin I."/>
            <person name="Miller M.M."/>
            <person name="Sternberg P.W."/>
            <person name="Aroian R.V."/>
        </authorList>
    </citation>
    <scope>NUCLEOTIDE SEQUENCE</scope>
    <source>
        <strain evidence="2">HY135</strain>
    </source>
</reference>
<sequence>MLIPAIYLKYPKMASKPIFRYGVWTTLLEKIRVQRRVSPLISSIGQDKTCLSDVVAVAGSQHQVPAFWSVSTPAPRSGYFDSSKGGVFATPVTFAVHFWDQRGKQVKNLQTSPTCKTGCGLPVVCAVPADGSHVINGLNTWFPKC</sequence>
<evidence type="ECO:0000313" key="1">
    <source>
        <dbReference type="EMBL" id="EYB83239.1"/>
    </source>
</evidence>
<dbReference type="EMBL" id="JARK01001675">
    <property type="protein sequence ID" value="EYB83239.1"/>
    <property type="molecule type" value="Genomic_DNA"/>
</dbReference>